<comment type="similarity">
    <text evidence="2">Belongs to the bacterial solute-binding protein 5 family.</text>
</comment>
<dbReference type="Pfam" id="PF00496">
    <property type="entry name" value="SBP_bac_5"/>
    <property type="match status" value="1"/>
</dbReference>
<evidence type="ECO:0000259" key="6">
    <source>
        <dbReference type="Pfam" id="PF00496"/>
    </source>
</evidence>
<comment type="subcellular location">
    <subcellularLocation>
        <location evidence="1">Cell envelope</location>
    </subcellularLocation>
</comment>
<comment type="caution">
    <text evidence="7">The sequence shown here is derived from an EMBL/GenBank/DDBJ whole genome shotgun (WGS) entry which is preliminary data.</text>
</comment>
<dbReference type="SUPFAM" id="SSF53850">
    <property type="entry name" value="Periplasmic binding protein-like II"/>
    <property type="match status" value="1"/>
</dbReference>
<dbReference type="PIRSF" id="PIRSF002741">
    <property type="entry name" value="MppA"/>
    <property type="match status" value="1"/>
</dbReference>
<evidence type="ECO:0000256" key="5">
    <source>
        <dbReference type="SAM" id="SignalP"/>
    </source>
</evidence>
<proteinExistence type="inferred from homology"/>
<gene>
    <name evidence="7" type="ORF">M3N64_07005</name>
</gene>
<dbReference type="PROSITE" id="PS51257">
    <property type="entry name" value="PROKAR_LIPOPROTEIN"/>
    <property type="match status" value="1"/>
</dbReference>
<reference evidence="7 8" key="1">
    <citation type="submission" date="2022-05" db="EMBL/GenBank/DDBJ databases">
        <title>Sporolactobacillus sp nov CPB3-1, isolated from tree bark (Mangifera indica L.).</title>
        <authorList>
            <person name="Phuengjayaem S."/>
            <person name="Tanasupawat S."/>
        </authorList>
    </citation>
    <scope>NUCLEOTIDE SEQUENCE [LARGE SCALE GENOMIC DNA]</scope>
    <source>
        <strain evidence="7 8">CPB3-1</strain>
    </source>
</reference>
<evidence type="ECO:0000256" key="3">
    <source>
        <dbReference type="ARBA" id="ARBA00022448"/>
    </source>
</evidence>
<evidence type="ECO:0000256" key="1">
    <source>
        <dbReference type="ARBA" id="ARBA00004196"/>
    </source>
</evidence>
<protein>
    <submittedName>
        <fullName evidence="7">Peptide ABC transporter substrate-binding protein</fullName>
    </submittedName>
</protein>
<dbReference type="CDD" id="cd08504">
    <property type="entry name" value="PBP2_OppA"/>
    <property type="match status" value="1"/>
</dbReference>
<feature type="signal peptide" evidence="5">
    <location>
        <begin position="1"/>
        <end position="23"/>
    </location>
</feature>
<evidence type="ECO:0000256" key="2">
    <source>
        <dbReference type="ARBA" id="ARBA00005695"/>
    </source>
</evidence>
<dbReference type="InterPro" id="IPR030678">
    <property type="entry name" value="Peptide/Ni-bd"/>
</dbReference>
<name>A0ABT0M9Z4_9BACL</name>
<dbReference type="Proteomes" id="UP001203004">
    <property type="component" value="Unassembled WGS sequence"/>
</dbReference>
<sequence>MHAKRLTASVCTVLLIISLVLSACGSSESSQKSGEQKLDKDQTLNLFFESPTTLDVNDVRNSSEFQLLTQVQEGLVRTYTDKNGKEKIEPAGAKSWKITDNGKVYTFKLRDYKWSDGKKVTAQNYVDSVIRLLDPKKAFAYAFFAYDIKNAEKYNAGKAKAGDVGVKALDDNTLQITLEKPTPQFNKKFGFVALFPIRLDVIKKGGETYATDYKAQVFSGPFIIKSWVKDNSLVLKKNPKYWDAKNVHLKTVNFKTVEETSTQASLFQSKQTDVIAGTQQYIKKWAAEAKQGKIQYIHGNTPLTSYIVFNQKTGGTSGLLKNAKIRQALSLAINRQDLVKLVFGRYRPAYGLIPNGIQVGDKDYRDDVAQPLKPLYDKYNGNKSELQRLFKEGLKELGVNKKLGDVTLTLITTGTDALSKSEQEYYQQEWEKNLGIKVKLNILESKLFVADRNANKYDLLLNGWFGDYNDPSTFVDMWTTNNGFSKFFGYYSSKKYDQLYQSLDGVTDDAQREKIYAALEKQLIAEDAGVAPIYYGDSQYFVQNYVKNISFPLFGTPIDFSRTYISGKQ</sequence>
<dbReference type="RefSeq" id="WP_249100192.1">
    <property type="nucleotide sequence ID" value="NZ_JAMAST010000005.1"/>
</dbReference>
<dbReference type="InterPro" id="IPR000914">
    <property type="entry name" value="SBP_5_dom"/>
</dbReference>
<dbReference type="Gene3D" id="3.40.190.10">
    <property type="entry name" value="Periplasmic binding protein-like II"/>
    <property type="match status" value="1"/>
</dbReference>
<keyword evidence="4 5" id="KW-0732">Signal</keyword>
<evidence type="ECO:0000313" key="7">
    <source>
        <dbReference type="EMBL" id="MCL1631696.1"/>
    </source>
</evidence>
<dbReference type="Gene3D" id="3.90.76.10">
    <property type="entry name" value="Dipeptide-binding Protein, Domain 1"/>
    <property type="match status" value="1"/>
</dbReference>
<accession>A0ABT0M9Z4</accession>
<dbReference type="InterPro" id="IPR039424">
    <property type="entry name" value="SBP_5"/>
</dbReference>
<dbReference type="PANTHER" id="PTHR30290:SF10">
    <property type="entry name" value="PERIPLASMIC OLIGOPEPTIDE-BINDING PROTEIN-RELATED"/>
    <property type="match status" value="1"/>
</dbReference>
<evidence type="ECO:0000313" key="8">
    <source>
        <dbReference type="Proteomes" id="UP001203004"/>
    </source>
</evidence>
<dbReference type="EMBL" id="JAMAST010000005">
    <property type="protein sequence ID" value="MCL1631696.1"/>
    <property type="molecule type" value="Genomic_DNA"/>
</dbReference>
<evidence type="ECO:0000256" key="4">
    <source>
        <dbReference type="ARBA" id="ARBA00022729"/>
    </source>
</evidence>
<dbReference type="PANTHER" id="PTHR30290">
    <property type="entry name" value="PERIPLASMIC BINDING COMPONENT OF ABC TRANSPORTER"/>
    <property type="match status" value="1"/>
</dbReference>
<feature type="domain" description="Solute-binding protein family 5" evidence="6">
    <location>
        <begin position="87"/>
        <end position="484"/>
    </location>
</feature>
<dbReference type="Gene3D" id="3.10.105.10">
    <property type="entry name" value="Dipeptide-binding Protein, Domain 3"/>
    <property type="match status" value="1"/>
</dbReference>
<organism evidence="7 8">
    <name type="scientific">Sporolactobacillus mangiferae</name>
    <dbReference type="NCBI Taxonomy" id="2940498"/>
    <lineage>
        <taxon>Bacteria</taxon>
        <taxon>Bacillati</taxon>
        <taxon>Bacillota</taxon>
        <taxon>Bacilli</taxon>
        <taxon>Bacillales</taxon>
        <taxon>Sporolactobacillaceae</taxon>
        <taxon>Sporolactobacillus</taxon>
    </lineage>
</organism>
<keyword evidence="8" id="KW-1185">Reference proteome</keyword>
<feature type="chain" id="PRO_5047135478" evidence="5">
    <location>
        <begin position="24"/>
        <end position="569"/>
    </location>
</feature>
<keyword evidence="3" id="KW-0813">Transport</keyword>